<evidence type="ECO:0000313" key="2">
    <source>
        <dbReference type="EMBL" id="CAG6647853.1"/>
    </source>
</evidence>
<evidence type="ECO:0000256" key="1">
    <source>
        <dbReference type="SAM" id="Phobius"/>
    </source>
</evidence>
<dbReference type="AlphaFoldDB" id="A0A8D8W6Q2"/>
<dbReference type="EMBL" id="HBUF01149115">
    <property type="protein sequence ID" value="CAG6647853.1"/>
    <property type="molecule type" value="Transcribed_RNA"/>
</dbReference>
<name>A0A8D8W6Q2_9HEMI</name>
<reference evidence="2" key="1">
    <citation type="submission" date="2021-05" db="EMBL/GenBank/DDBJ databases">
        <authorList>
            <person name="Alioto T."/>
            <person name="Alioto T."/>
            <person name="Gomez Garrido J."/>
        </authorList>
    </citation>
    <scope>NUCLEOTIDE SEQUENCE</scope>
</reference>
<protein>
    <submittedName>
        <fullName evidence="2">Uncharacterized protein</fullName>
    </submittedName>
</protein>
<feature type="transmembrane region" description="Helical" evidence="1">
    <location>
        <begin position="12"/>
        <end position="31"/>
    </location>
</feature>
<accession>A0A8D8W6Q2</accession>
<keyword evidence="1" id="KW-0472">Membrane</keyword>
<keyword evidence="1" id="KW-1133">Transmembrane helix</keyword>
<organism evidence="2">
    <name type="scientific">Cacopsylla melanoneura</name>
    <dbReference type="NCBI Taxonomy" id="428564"/>
    <lineage>
        <taxon>Eukaryota</taxon>
        <taxon>Metazoa</taxon>
        <taxon>Ecdysozoa</taxon>
        <taxon>Arthropoda</taxon>
        <taxon>Hexapoda</taxon>
        <taxon>Insecta</taxon>
        <taxon>Pterygota</taxon>
        <taxon>Neoptera</taxon>
        <taxon>Paraneoptera</taxon>
        <taxon>Hemiptera</taxon>
        <taxon>Sternorrhyncha</taxon>
        <taxon>Psylloidea</taxon>
        <taxon>Psyllidae</taxon>
        <taxon>Psyllinae</taxon>
        <taxon>Cacopsylla</taxon>
    </lineage>
</organism>
<keyword evidence="1" id="KW-0812">Transmembrane</keyword>
<sequence length="100" mass="11586">MYMTDIPISHRWTVCPIAGSIPASLFSFLRISRLCSRMAFAFIQTTYLLHLGFYLLQILLPLTSDSLPFTYMPFRKRNNSVRISPFRPGTHSLRVRNQCS</sequence>
<proteinExistence type="predicted"/>